<proteinExistence type="predicted"/>
<protein>
    <submittedName>
        <fullName evidence="1">Uncharacterized protein</fullName>
    </submittedName>
</protein>
<reference evidence="1 2" key="1">
    <citation type="submission" date="2018-02" db="EMBL/GenBank/DDBJ databases">
        <authorList>
            <person name="Skraban J."/>
            <person name="Trcek J."/>
        </authorList>
    </citation>
    <scope>NUCLEOTIDE SEQUENCE [LARGE SCALE GENOMIC DNA]</scope>
    <source>
        <strain evidence="1 2">AV446</strain>
    </source>
</reference>
<comment type="caution">
    <text evidence="1">The sequence shown here is derived from an EMBL/GenBank/DDBJ whole genome shotgun (WGS) entry which is preliminary data.</text>
</comment>
<dbReference type="Proteomes" id="UP000248116">
    <property type="component" value="Unassembled WGS sequence"/>
</dbReference>
<evidence type="ECO:0000313" key="1">
    <source>
        <dbReference type="EMBL" id="PYD49191.1"/>
    </source>
</evidence>
<organism evidence="1 2">
    <name type="scientific">Novacetimonas pomaceti</name>
    <dbReference type="NCBI Taxonomy" id="2021998"/>
    <lineage>
        <taxon>Bacteria</taxon>
        <taxon>Pseudomonadati</taxon>
        <taxon>Pseudomonadota</taxon>
        <taxon>Alphaproteobacteria</taxon>
        <taxon>Acetobacterales</taxon>
        <taxon>Acetobacteraceae</taxon>
        <taxon>Novacetimonas</taxon>
    </lineage>
</organism>
<sequence length="83" mass="9590">MGDCDMLPFIQCWLPLHDGGYAMKRSIRQIPREIRDEWKQTLVHAWNRTGRPALREWPNRTVVKDVMEQALCPERACAAPTGA</sequence>
<evidence type="ECO:0000313" key="2">
    <source>
        <dbReference type="Proteomes" id="UP000248116"/>
    </source>
</evidence>
<accession>A0ABX5P6X6</accession>
<gene>
    <name evidence="1" type="ORF">C3920_00740</name>
</gene>
<name>A0ABX5P6X6_9PROT</name>
<keyword evidence="2" id="KW-1185">Reference proteome</keyword>
<dbReference type="EMBL" id="PRCW01000008">
    <property type="protein sequence ID" value="PYD49191.1"/>
    <property type="molecule type" value="Genomic_DNA"/>
</dbReference>